<sequence length="80" mass="9019">MSYPQSAKAQGVNVNVRLDPVDREELRKLTESITVRHAVDVHAMARMVERGYAYKVLGGWEITEAGWVALERARIPNALK</sequence>
<dbReference type="Proteomes" id="UP000479692">
    <property type="component" value="Unassembled WGS sequence"/>
</dbReference>
<dbReference type="EMBL" id="WOXT01000001">
    <property type="protein sequence ID" value="MUV13522.1"/>
    <property type="molecule type" value="Genomic_DNA"/>
</dbReference>
<dbReference type="RefSeq" id="WP_156640706.1">
    <property type="nucleotide sequence ID" value="NZ_WOXT01000001.1"/>
</dbReference>
<comment type="caution">
    <text evidence="1">The sequence shown here is derived from an EMBL/GenBank/DDBJ whole genome shotgun (WGS) entry which is preliminary data.</text>
</comment>
<proteinExistence type="predicted"/>
<reference evidence="1 2" key="1">
    <citation type="submission" date="2019-12" db="EMBL/GenBank/DDBJ databases">
        <authorList>
            <person name="Xu J."/>
        </authorList>
    </citation>
    <scope>NUCLEOTIDE SEQUENCE [LARGE SCALE GENOMIC DNA]</scope>
    <source>
        <strain evidence="1 2">HX-5-24</strain>
    </source>
</reference>
<gene>
    <name evidence="1" type="ORF">GN331_04790</name>
</gene>
<dbReference type="AlphaFoldDB" id="A0A7C9M2Q0"/>
<protein>
    <submittedName>
        <fullName evidence="1">Uncharacterized protein</fullName>
    </submittedName>
</protein>
<name>A0A7C9M2Q0_9GAMM</name>
<evidence type="ECO:0000313" key="1">
    <source>
        <dbReference type="EMBL" id="MUV13522.1"/>
    </source>
</evidence>
<accession>A0A7C9M2Q0</accession>
<organism evidence="1 2">
    <name type="scientific">Noviluteimonas gilva</name>
    <dbReference type="NCBI Taxonomy" id="2682097"/>
    <lineage>
        <taxon>Bacteria</taxon>
        <taxon>Pseudomonadati</taxon>
        <taxon>Pseudomonadota</taxon>
        <taxon>Gammaproteobacteria</taxon>
        <taxon>Lysobacterales</taxon>
        <taxon>Lysobacteraceae</taxon>
        <taxon>Noviluteimonas</taxon>
    </lineage>
</organism>
<keyword evidence="2" id="KW-1185">Reference proteome</keyword>
<evidence type="ECO:0000313" key="2">
    <source>
        <dbReference type="Proteomes" id="UP000479692"/>
    </source>
</evidence>